<sequence length="312" mass="33086">MKIGDSDLEVSPLCLGGNAFGWTADEDTSFAVLDAYAEAGGNFIDTADMYSHWIPGGSGGESERIIGRWMKARGNRDQMVIATKVGALPGLDDLAARTIRRGAEDSLRRLGIDHIDLYYAHVDDPSTPLAETLGAFDALVRAGLVRHIAASNITADRLSAALEISAREGLAPYVALQAEYNLVQREGYERDLAPTVARTGLACLPYVALARGFLTGKYRPGGPQVDSPRADRARAHLEGNGPAVLAALDEVAAAHQTSMAAVSLAWLAAQPTVATPLAGARNPDQLADLLPFLTLRLTTDEVALLDKASAWA</sequence>
<evidence type="ECO:0000313" key="4">
    <source>
        <dbReference type="Proteomes" id="UP000238312"/>
    </source>
</evidence>
<evidence type="ECO:0000256" key="1">
    <source>
        <dbReference type="ARBA" id="ARBA00023002"/>
    </source>
</evidence>
<name>A0A2T0MXH4_9ACTN</name>
<dbReference type="GO" id="GO:0016491">
    <property type="term" value="F:oxidoreductase activity"/>
    <property type="evidence" value="ECO:0007669"/>
    <property type="project" value="UniProtKB-KW"/>
</dbReference>
<dbReference type="InterPro" id="IPR036812">
    <property type="entry name" value="NAD(P)_OxRdtase_dom_sf"/>
</dbReference>
<comment type="caution">
    <text evidence="3">The sequence shown here is derived from an EMBL/GenBank/DDBJ whole genome shotgun (WGS) entry which is preliminary data.</text>
</comment>
<dbReference type="SUPFAM" id="SSF51430">
    <property type="entry name" value="NAD(P)-linked oxidoreductase"/>
    <property type="match status" value="1"/>
</dbReference>
<dbReference type="CDD" id="cd19081">
    <property type="entry name" value="AKR_AKR9C1"/>
    <property type="match status" value="1"/>
</dbReference>
<dbReference type="AlphaFoldDB" id="A0A2T0MXH4"/>
<reference evidence="3 4" key="1">
    <citation type="submission" date="2018-03" db="EMBL/GenBank/DDBJ databases">
        <title>Genomic Encyclopedia of Type Strains, Phase III (KMG-III): the genomes of soil and plant-associated and newly described type strains.</title>
        <authorList>
            <person name="Whitman W."/>
        </authorList>
    </citation>
    <scope>NUCLEOTIDE SEQUENCE [LARGE SCALE GENOMIC DNA]</scope>
    <source>
        <strain evidence="3 4">CGMCC 4.7104</strain>
    </source>
</reference>
<keyword evidence="4" id="KW-1185">Reference proteome</keyword>
<proteinExistence type="predicted"/>
<feature type="domain" description="NADP-dependent oxidoreductase" evidence="2">
    <location>
        <begin position="12"/>
        <end position="308"/>
    </location>
</feature>
<dbReference type="Pfam" id="PF00248">
    <property type="entry name" value="Aldo_ket_red"/>
    <property type="match status" value="1"/>
</dbReference>
<dbReference type="Proteomes" id="UP000238312">
    <property type="component" value="Unassembled WGS sequence"/>
</dbReference>
<keyword evidence="1" id="KW-0560">Oxidoreductase</keyword>
<dbReference type="Gene3D" id="3.20.20.100">
    <property type="entry name" value="NADP-dependent oxidoreductase domain"/>
    <property type="match status" value="1"/>
</dbReference>
<dbReference type="OrthoDB" id="9768793at2"/>
<organism evidence="3 4">
    <name type="scientific">Nonomuraea fuscirosea</name>
    <dbReference type="NCBI Taxonomy" id="1291556"/>
    <lineage>
        <taxon>Bacteria</taxon>
        <taxon>Bacillati</taxon>
        <taxon>Actinomycetota</taxon>
        <taxon>Actinomycetes</taxon>
        <taxon>Streptosporangiales</taxon>
        <taxon>Streptosporangiaceae</taxon>
        <taxon>Nonomuraea</taxon>
    </lineage>
</organism>
<dbReference type="RefSeq" id="WP_106243294.1">
    <property type="nucleotide sequence ID" value="NZ_PVNG01000010.1"/>
</dbReference>
<dbReference type="GO" id="GO:0005829">
    <property type="term" value="C:cytosol"/>
    <property type="evidence" value="ECO:0007669"/>
    <property type="project" value="TreeGrafter"/>
</dbReference>
<accession>A0A2T0MXH4</accession>
<dbReference type="FunFam" id="3.20.20.100:FF:000004">
    <property type="entry name" value="Oxidoreductase, aldo/keto reductase"/>
    <property type="match status" value="1"/>
</dbReference>
<protein>
    <submittedName>
        <fullName evidence="3">Aryl-alcohol dehydrogenase-like predicted oxidoreductase</fullName>
    </submittedName>
</protein>
<dbReference type="InterPro" id="IPR023210">
    <property type="entry name" value="NADP_OxRdtase_dom"/>
</dbReference>
<dbReference type="PANTHER" id="PTHR43364">
    <property type="entry name" value="NADH-SPECIFIC METHYLGLYOXAL REDUCTASE-RELATED"/>
    <property type="match status" value="1"/>
</dbReference>
<gene>
    <name evidence="3" type="ORF">B0I32_110249</name>
</gene>
<evidence type="ECO:0000259" key="2">
    <source>
        <dbReference type="Pfam" id="PF00248"/>
    </source>
</evidence>
<dbReference type="InterPro" id="IPR050523">
    <property type="entry name" value="AKR_Detox_Biosynth"/>
</dbReference>
<dbReference type="EMBL" id="PVNG01000010">
    <property type="protein sequence ID" value="PRX63797.1"/>
    <property type="molecule type" value="Genomic_DNA"/>
</dbReference>
<evidence type="ECO:0000313" key="3">
    <source>
        <dbReference type="EMBL" id="PRX63797.1"/>
    </source>
</evidence>
<dbReference type="PANTHER" id="PTHR43364:SF6">
    <property type="entry name" value="OXIDOREDUCTASE-RELATED"/>
    <property type="match status" value="1"/>
</dbReference>